<sequence length="196" mass="21313">MSSILNSTKKIALFTVVTVTALIVVCFVTGCSSSGSSSTTSSTTASATTTIQRDGYSFESPSDWTWEDNSDTTLTCSPGGDKSGETIVLQEITVDQKVSSSALTSDDLHTYWFNDEEIGSIKQSYSEVEDFTVGTYDWVRGTETMEGSGHSTKGYKVVGSVSPSRYIVIDYSSYTGNEDLKHLDEFKQMVDSLRLS</sequence>
<gene>
    <name evidence="1" type="ordered locus">Ccur_06400</name>
</gene>
<accession>C7MN65</accession>
<organism evidence="1 2">
    <name type="scientific">Cryptobacterium curtum (strain ATCC 700683 / DSM 15641 / CCUG 43107 / 12-3)</name>
    <dbReference type="NCBI Taxonomy" id="469378"/>
    <lineage>
        <taxon>Bacteria</taxon>
        <taxon>Bacillati</taxon>
        <taxon>Actinomycetota</taxon>
        <taxon>Coriobacteriia</taxon>
        <taxon>Eggerthellales</taxon>
        <taxon>Eggerthellaceae</taxon>
        <taxon>Cryptobacterium</taxon>
    </lineage>
</organism>
<name>C7MN65_CRYCD</name>
<dbReference type="STRING" id="469378.Ccur_06400"/>
<dbReference type="KEGG" id="ccu:Ccur_06400"/>
<dbReference type="HOGENOM" id="CLU_1501103_0_0_11"/>
<protein>
    <submittedName>
        <fullName evidence="1">Uncharacterized protein</fullName>
    </submittedName>
</protein>
<keyword evidence="2" id="KW-1185">Reference proteome</keyword>
<dbReference type="Proteomes" id="UP000000954">
    <property type="component" value="Chromosome"/>
</dbReference>
<proteinExistence type="predicted"/>
<evidence type="ECO:0000313" key="1">
    <source>
        <dbReference type="EMBL" id="ACU94355.1"/>
    </source>
</evidence>
<dbReference type="AlphaFoldDB" id="C7MN65"/>
<reference evidence="1 2" key="1">
    <citation type="journal article" date="2009" name="Stand. Genomic Sci.">
        <title>Complete genome sequence of Cryptobacterium curtum type strain (12-3).</title>
        <authorList>
            <person name="Mavrommatis K."/>
            <person name="Pukall R."/>
            <person name="Rohde C."/>
            <person name="Chen F."/>
            <person name="Sims D."/>
            <person name="Brettin T."/>
            <person name="Kuske C."/>
            <person name="Detter J.C."/>
            <person name="Han C."/>
            <person name="Lapidus A."/>
            <person name="Copeland A."/>
            <person name="Glavina Del Rio T."/>
            <person name="Nolan M."/>
            <person name="Lucas S."/>
            <person name="Tice H."/>
            <person name="Cheng J.F."/>
            <person name="Bruce D."/>
            <person name="Goodwin L."/>
            <person name="Pitluck S."/>
            <person name="Ovchinnikova G."/>
            <person name="Pati A."/>
            <person name="Ivanova N."/>
            <person name="Chen A."/>
            <person name="Palaniappan K."/>
            <person name="Chain P."/>
            <person name="D'haeseleer P."/>
            <person name="Goker M."/>
            <person name="Bristow J."/>
            <person name="Eisen J.A."/>
            <person name="Markowitz V."/>
            <person name="Hugenholtz P."/>
            <person name="Rohde M."/>
            <person name="Klenk H.P."/>
            <person name="Kyrpides N.C."/>
        </authorList>
    </citation>
    <scope>NUCLEOTIDE SEQUENCE [LARGE SCALE GENOMIC DNA]</scope>
    <source>
        <strain evidence="2">ATCC 700683 / DSM 15641 / 12-3</strain>
    </source>
</reference>
<dbReference type="RefSeq" id="WP_012803043.1">
    <property type="nucleotide sequence ID" value="NC_013170.1"/>
</dbReference>
<dbReference type="EMBL" id="CP001682">
    <property type="protein sequence ID" value="ACU94355.1"/>
    <property type="molecule type" value="Genomic_DNA"/>
</dbReference>
<evidence type="ECO:0000313" key="2">
    <source>
        <dbReference type="Proteomes" id="UP000000954"/>
    </source>
</evidence>